<dbReference type="GO" id="GO:0003924">
    <property type="term" value="F:GTPase activity"/>
    <property type="evidence" value="ECO:0007669"/>
    <property type="project" value="UniProtKB-UniRule"/>
</dbReference>
<keyword evidence="4 6" id="KW-0131">Cell cycle</keyword>
<evidence type="ECO:0000256" key="3">
    <source>
        <dbReference type="ARBA" id="ARBA00023134"/>
    </source>
</evidence>
<dbReference type="SMART" id="SM00864">
    <property type="entry name" value="Tubulin"/>
    <property type="match status" value="1"/>
</dbReference>
<dbReference type="NCBIfam" id="TIGR00065">
    <property type="entry name" value="ftsZ"/>
    <property type="match status" value="1"/>
</dbReference>
<feature type="binding site" evidence="4">
    <location>
        <begin position="111"/>
        <end position="113"/>
    </location>
    <ligand>
        <name>GTP</name>
        <dbReference type="ChEBI" id="CHEBI:37565"/>
    </ligand>
</feature>
<evidence type="ECO:0000259" key="7">
    <source>
        <dbReference type="SMART" id="SM00864"/>
    </source>
</evidence>
<dbReference type="InterPro" id="IPR024757">
    <property type="entry name" value="FtsZ_C"/>
</dbReference>
<keyword evidence="4 6" id="KW-0132">Cell division</keyword>
<evidence type="ECO:0000259" key="8">
    <source>
        <dbReference type="SMART" id="SM00865"/>
    </source>
</evidence>
<comment type="function">
    <text evidence="4 6">Essential cell division protein that forms a contractile ring structure (Z ring) at the future cell division site. The regulation of the ring assembly controls the timing and the location of cell division. One of the functions of the FtsZ ring is to recruit other cell division proteins to the septum to produce a new cell wall between the dividing cells. Binds GTP and shows GTPase activity.</text>
</comment>
<keyword evidence="3 4" id="KW-0342">GTP-binding</keyword>
<dbReference type="Gene3D" id="3.40.50.1440">
    <property type="entry name" value="Tubulin/FtsZ, GTPase domain"/>
    <property type="match status" value="1"/>
</dbReference>
<accession>A0A1G2C7A2</accession>
<dbReference type="HAMAP" id="MF_00909">
    <property type="entry name" value="FtsZ"/>
    <property type="match status" value="1"/>
</dbReference>
<evidence type="ECO:0000256" key="6">
    <source>
        <dbReference type="RuleBase" id="RU000631"/>
    </source>
</evidence>
<feature type="binding site" evidence="4">
    <location>
        <position position="190"/>
    </location>
    <ligand>
        <name>GTP</name>
        <dbReference type="ChEBI" id="CHEBI:37565"/>
    </ligand>
</feature>
<comment type="similarity">
    <text evidence="1 4 6">Belongs to the FtsZ family.</text>
</comment>
<comment type="subcellular location">
    <subcellularLocation>
        <location evidence="4">Cytoplasm</location>
    </subcellularLocation>
    <text evidence="4">Assembles at midcell at the inner surface of the cytoplasmic membrane.</text>
</comment>
<evidence type="ECO:0000256" key="5">
    <source>
        <dbReference type="NCBIfam" id="TIGR00065"/>
    </source>
</evidence>
<feature type="domain" description="Tubulin/FtsZ GTPase" evidence="7">
    <location>
        <begin position="16"/>
        <end position="208"/>
    </location>
</feature>
<dbReference type="PRINTS" id="PR00423">
    <property type="entry name" value="CELLDVISFTSZ"/>
</dbReference>
<organism evidence="9 10">
    <name type="scientific">Candidatus Liptonbacteria bacterium GWB1_49_6</name>
    <dbReference type="NCBI Taxonomy" id="1798644"/>
    <lineage>
        <taxon>Bacteria</taxon>
        <taxon>Candidatus Liptoniibacteriota</taxon>
    </lineage>
</organism>
<evidence type="ECO:0000313" key="10">
    <source>
        <dbReference type="Proteomes" id="UP000176648"/>
    </source>
</evidence>
<dbReference type="Pfam" id="PF12327">
    <property type="entry name" value="FtsZ_C"/>
    <property type="match status" value="1"/>
</dbReference>
<evidence type="ECO:0000256" key="4">
    <source>
        <dbReference type="HAMAP-Rule" id="MF_00909"/>
    </source>
</evidence>
<dbReference type="GO" id="GO:0032153">
    <property type="term" value="C:cell division site"/>
    <property type="evidence" value="ECO:0007669"/>
    <property type="project" value="UniProtKB-UniRule"/>
</dbReference>
<dbReference type="InterPro" id="IPR008280">
    <property type="entry name" value="Tub_FtsZ_C"/>
</dbReference>
<evidence type="ECO:0000256" key="1">
    <source>
        <dbReference type="ARBA" id="ARBA00009690"/>
    </source>
</evidence>
<dbReference type="FunFam" id="3.40.50.1440:FF:000001">
    <property type="entry name" value="Cell division protein FtsZ"/>
    <property type="match status" value="1"/>
</dbReference>
<gene>
    <name evidence="4" type="primary">ftsZ</name>
    <name evidence="9" type="ORF">A2122_03015</name>
</gene>
<dbReference type="Proteomes" id="UP000176648">
    <property type="component" value="Unassembled WGS sequence"/>
</dbReference>
<dbReference type="CDD" id="cd02201">
    <property type="entry name" value="FtsZ_type1"/>
    <property type="match status" value="1"/>
</dbReference>
<sequence>MASKRKKTEKSYPLANIKVVGIGGGGGNMISRMSRDFFKGVDFVAINTDHQDLDQCTAKHKIYIGRNLTRGLGTGMNPEIGRQAAEENRSDIAEAMKGADLIFIAAGLGGGTGTGAAPIVAEAAKQTGALTLAFVTKPFAFEGSQRDRIAQEGLVKLRDKVDALIMVPNDRIFSIISRETPIIKAFEAIDDVLKNALRGIVELIVSPGIINVDFADIKTVIQDAGSAIVGMGIASGQDRAISAVNQALNSPLLEVSPDGAKGIVLGISGRDLKMNEIHEAAKLVAQTADPSARIIFGAYYDRRLRAKQLKVTLIATGFNSAGGQVSTLFNRFKEDQKEAFFEHAEVKGTGIPGISPVPPKIAPATSGITIDEFSPKGFVPVKEDKKKKESGDMWDIPTFLRKRKR</sequence>
<feature type="binding site" evidence="4">
    <location>
        <begin position="24"/>
        <end position="28"/>
    </location>
    <ligand>
        <name>GTP</name>
        <dbReference type="ChEBI" id="CHEBI:37565"/>
    </ligand>
</feature>
<dbReference type="Gene3D" id="3.30.1330.20">
    <property type="entry name" value="Tubulin/FtsZ, C-terminal domain"/>
    <property type="match status" value="1"/>
</dbReference>
<name>A0A1G2C7A2_9BACT</name>
<dbReference type="SMART" id="SM00865">
    <property type="entry name" value="Tubulin_C"/>
    <property type="match status" value="1"/>
</dbReference>
<comment type="caution">
    <text evidence="9">The sequence shown here is derived from an EMBL/GenBank/DDBJ whole genome shotgun (WGS) entry which is preliminary data.</text>
</comment>
<dbReference type="Pfam" id="PF00091">
    <property type="entry name" value="Tubulin"/>
    <property type="match status" value="1"/>
</dbReference>
<dbReference type="InterPro" id="IPR037103">
    <property type="entry name" value="Tubulin/FtsZ-like_C"/>
</dbReference>
<keyword evidence="2 4" id="KW-0547">Nucleotide-binding</keyword>
<dbReference type="PANTHER" id="PTHR30314">
    <property type="entry name" value="CELL DIVISION PROTEIN FTSZ-RELATED"/>
    <property type="match status" value="1"/>
</dbReference>
<keyword evidence="4 6" id="KW-0717">Septation</keyword>
<evidence type="ECO:0000313" key="9">
    <source>
        <dbReference type="EMBL" id="OGY97238.1"/>
    </source>
</evidence>
<reference evidence="9 10" key="1">
    <citation type="journal article" date="2016" name="Nat. Commun.">
        <title>Thousands of microbial genomes shed light on interconnected biogeochemical processes in an aquifer system.</title>
        <authorList>
            <person name="Anantharaman K."/>
            <person name="Brown C.T."/>
            <person name="Hug L.A."/>
            <person name="Sharon I."/>
            <person name="Castelle C.J."/>
            <person name="Probst A.J."/>
            <person name="Thomas B.C."/>
            <person name="Singh A."/>
            <person name="Wilkins M.J."/>
            <person name="Karaoz U."/>
            <person name="Brodie E.L."/>
            <person name="Williams K.H."/>
            <person name="Hubbard S.S."/>
            <person name="Banfield J.F."/>
        </authorList>
    </citation>
    <scope>NUCLEOTIDE SEQUENCE [LARGE SCALE GENOMIC DNA]</scope>
</reference>
<dbReference type="SUPFAM" id="SSF55307">
    <property type="entry name" value="Tubulin C-terminal domain-like"/>
    <property type="match status" value="1"/>
</dbReference>
<dbReference type="GO" id="GO:0005737">
    <property type="term" value="C:cytoplasm"/>
    <property type="evidence" value="ECO:0007669"/>
    <property type="project" value="UniProtKB-SubCell"/>
</dbReference>
<dbReference type="PROSITE" id="PS01135">
    <property type="entry name" value="FTSZ_2"/>
    <property type="match status" value="1"/>
</dbReference>
<dbReference type="GO" id="GO:0043093">
    <property type="term" value="P:FtsZ-dependent cytokinesis"/>
    <property type="evidence" value="ECO:0007669"/>
    <property type="project" value="UniProtKB-UniRule"/>
</dbReference>
<dbReference type="InterPro" id="IPR003008">
    <property type="entry name" value="Tubulin_FtsZ_GTPase"/>
</dbReference>
<dbReference type="InterPro" id="IPR036525">
    <property type="entry name" value="Tubulin/FtsZ_GTPase_sf"/>
</dbReference>
<evidence type="ECO:0000256" key="2">
    <source>
        <dbReference type="ARBA" id="ARBA00022741"/>
    </source>
</evidence>
<dbReference type="InterPro" id="IPR018316">
    <property type="entry name" value="Tubulin/FtsZ_2-layer-sand-dom"/>
</dbReference>
<dbReference type="InterPro" id="IPR045061">
    <property type="entry name" value="FtsZ/CetZ"/>
</dbReference>
<dbReference type="InterPro" id="IPR000158">
    <property type="entry name" value="Cell_div_FtsZ"/>
</dbReference>
<feature type="binding site" evidence="4">
    <location>
        <position position="142"/>
    </location>
    <ligand>
        <name>GTP</name>
        <dbReference type="ChEBI" id="CHEBI:37565"/>
    </ligand>
</feature>
<dbReference type="EMBL" id="MHKU01000005">
    <property type="protein sequence ID" value="OGY97238.1"/>
    <property type="molecule type" value="Genomic_DNA"/>
</dbReference>
<dbReference type="GO" id="GO:0000917">
    <property type="term" value="P:division septum assembly"/>
    <property type="evidence" value="ECO:0007669"/>
    <property type="project" value="UniProtKB-KW"/>
</dbReference>
<comment type="subunit">
    <text evidence="4">Homodimer. Polymerizes to form a dynamic ring structure in a strictly GTP-dependent manner. Interacts directly with several other division proteins.</text>
</comment>
<dbReference type="PANTHER" id="PTHR30314:SF3">
    <property type="entry name" value="MITOCHONDRIAL DIVISION PROTEIN FSZA"/>
    <property type="match status" value="1"/>
</dbReference>
<dbReference type="STRING" id="1798644.A2122_03015"/>
<dbReference type="InterPro" id="IPR020805">
    <property type="entry name" value="Cell_div_FtsZ_CS"/>
</dbReference>
<protein>
    <recommendedName>
        <fullName evidence="4 5">Cell division protein FtsZ</fullName>
    </recommendedName>
</protein>
<proteinExistence type="inferred from homology"/>
<dbReference type="SUPFAM" id="SSF52490">
    <property type="entry name" value="Tubulin nucleotide-binding domain-like"/>
    <property type="match status" value="1"/>
</dbReference>
<dbReference type="AlphaFoldDB" id="A0A1G2C7A2"/>
<keyword evidence="4" id="KW-0963">Cytoplasm</keyword>
<dbReference type="GO" id="GO:0005525">
    <property type="term" value="F:GTP binding"/>
    <property type="evidence" value="ECO:0007669"/>
    <property type="project" value="UniProtKB-UniRule"/>
</dbReference>
<feature type="binding site" evidence="4">
    <location>
        <position position="146"/>
    </location>
    <ligand>
        <name>GTP</name>
        <dbReference type="ChEBI" id="CHEBI:37565"/>
    </ligand>
</feature>
<dbReference type="GO" id="GO:0051258">
    <property type="term" value="P:protein polymerization"/>
    <property type="evidence" value="ECO:0007669"/>
    <property type="project" value="UniProtKB-UniRule"/>
</dbReference>
<feature type="domain" description="Tubulin/FtsZ 2-layer sandwich" evidence="8">
    <location>
        <begin position="210"/>
        <end position="327"/>
    </location>
</feature>